<keyword evidence="6 11" id="KW-0521">NADP</keyword>
<gene>
    <name evidence="15" type="ORF">D9V74_02020</name>
</gene>
<dbReference type="PANTHER" id="PTHR19384">
    <property type="entry name" value="NITRIC OXIDE SYNTHASE-RELATED"/>
    <property type="match status" value="1"/>
</dbReference>
<dbReference type="PIRSF" id="PIRSF000207">
    <property type="entry name" value="SiR-FP_CysJ"/>
    <property type="match status" value="1"/>
</dbReference>
<evidence type="ECO:0000256" key="6">
    <source>
        <dbReference type="ARBA" id="ARBA00022857"/>
    </source>
</evidence>
<evidence type="ECO:0000313" key="16">
    <source>
        <dbReference type="Proteomes" id="UP000298745"/>
    </source>
</evidence>
<dbReference type="SUPFAM" id="SSF52343">
    <property type="entry name" value="Ferredoxin reductase-like, C-terminal NADP-linked domain"/>
    <property type="match status" value="1"/>
</dbReference>
<feature type="binding site" evidence="12">
    <location>
        <begin position="118"/>
        <end position="121"/>
    </location>
    <ligand>
        <name>FMN</name>
        <dbReference type="ChEBI" id="CHEBI:58210"/>
    </ligand>
</feature>
<dbReference type="Proteomes" id="UP000298745">
    <property type="component" value="Chromosome"/>
</dbReference>
<evidence type="ECO:0000256" key="1">
    <source>
        <dbReference type="ARBA" id="ARBA00022448"/>
    </source>
</evidence>
<evidence type="ECO:0000256" key="3">
    <source>
        <dbReference type="ARBA" id="ARBA00022630"/>
    </source>
</evidence>
<evidence type="ECO:0000259" key="14">
    <source>
        <dbReference type="PROSITE" id="PS51384"/>
    </source>
</evidence>
<dbReference type="Gene3D" id="3.40.50.360">
    <property type="match status" value="1"/>
</dbReference>
<dbReference type="GO" id="GO:0070814">
    <property type="term" value="P:hydrogen sulfide biosynthetic process"/>
    <property type="evidence" value="ECO:0007669"/>
    <property type="project" value="UniProtKB-UniPathway"/>
</dbReference>
<evidence type="ECO:0000259" key="13">
    <source>
        <dbReference type="PROSITE" id="PS50902"/>
    </source>
</evidence>
<feature type="binding site" evidence="12">
    <location>
        <begin position="527"/>
        <end position="531"/>
    </location>
    <ligand>
        <name>NADP(+)</name>
        <dbReference type="ChEBI" id="CHEBI:58349"/>
    </ligand>
</feature>
<dbReference type="GO" id="GO:0010181">
    <property type="term" value="F:FMN binding"/>
    <property type="evidence" value="ECO:0007669"/>
    <property type="project" value="InterPro"/>
</dbReference>
<keyword evidence="1 11" id="KW-0813">Transport</keyword>
<feature type="binding site" evidence="12">
    <location>
        <begin position="521"/>
        <end position="522"/>
    </location>
    <ligand>
        <name>NADP(+)</name>
        <dbReference type="ChEBI" id="CHEBI:58349"/>
    </ligand>
</feature>
<dbReference type="RefSeq" id="WP_158362822.1">
    <property type="nucleotide sequence ID" value="NZ_CP034864.1"/>
</dbReference>
<comment type="cofactor">
    <cofactor evidence="11 12">
        <name>FAD</name>
        <dbReference type="ChEBI" id="CHEBI:57692"/>
    </cofactor>
    <text evidence="11 12">Binds 1 FAD per subunit.</text>
</comment>
<comment type="pathway">
    <text evidence="11">Sulfur metabolism; hydrogen sulfide biosynthesis; hydrogen sulfide from sulfite (NADPH route): step 1/1.</text>
</comment>
<feature type="binding site" evidence="12">
    <location>
        <begin position="421"/>
        <end position="424"/>
    </location>
    <ligand>
        <name>FAD</name>
        <dbReference type="ChEBI" id="CHEBI:57692"/>
    </ligand>
</feature>
<dbReference type="InterPro" id="IPR017938">
    <property type="entry name" value="Riboflavin_synthase-like_b-brl"/>
</dbReference>
<dbReference type="InterPro" id="IPR003097">
    <property type="entry name" value="CysJ-like_FAD-binding"/>
</dbReference>
<dbReference type="Pfam" id="PF00175">
    <property type="entry name" value="NAD_binding_1"/>
    <property type="match status" value="1"/>
</dbReference>
<dbReference type="GO" id="GO:0019344">
    <property type="term" value="P:cysteine biosynthetic process"/>
    <property type="evidence" value="ECO:0007669"/>
    <property type="project" value="UniProtKB-KW"/>
</dbReference>
<dbReference type="UniPathway" id="UPA00140">
    <property type="reaction ID" value="UER00207"/>
</dbReference>
<dbReference type="Pfam" id="PF00258">
    <property type="entry name" value="Flavodoxin_1"/>
    <property type="match status" value="1"/>
</dbReference>
<keyword evidence="7 11" id="KW-0249">Electron transport</keyword>
<reference evidence="15 16" key="2">
    <citation type="submission" date="2019-05" db="EMBL/GenBank/DDBJ databases">
        <title>Genome evolution of the obligate endosymbiont Buchnera aphidicola.</title>
        <authorList>
            <person name="Moran N.A."/>
        </authorList>
    </citation>
    <scope>NUCLEOTIDE SEQUENCE [LARGE SCALE GENOMIC DNA]</scope>
    <source>
        <strain evidence="15 16">Msa</strain>
    </source>
</reference>
<feature type="binding site" evidence="12">
    <location>
        <begin position="71"/>
        <end position="76"/>
    </location>
    <ligand>
        <name>FMN</name>
        <dbReference type="ChEBI" id="CHEBI:58210"/>
    </ligand>
</feature>
<dbReference type="SUPFAM" id="SSF63380">
    <property type="entry name" value="Riboflavin synthase domain-like"/>
    <property type="match status" value="1"/>
</dbReference>
<feature type="domain" description="FAD-binding FR-type" evidence="14">
    <location>
        <begin position="236"/>
        <end position="450"/>
    </location>
</feature>
<feature type="binding site" evidence="12">
    <location>
        <position position="324"/>
    </location>
    <ligand>
        <name>FAD</name>
        <dbReference type="ChEBI" id="CHEBI:57692"/>
    </ligand>
</feature>
<dbReference type="PRINTS" id="PR00369">
    <property type="entry name" value="FLAVODOXIN"/>
</dbReference>
<comment type="subunit">
    <text evidence="11">Alpha(8)-beta(8). The alpha component is a flavoprotein, the beta component is a hemoprotein.</text>
</comment>
<dbReference type="NCBIfam" id="TIGR01931">
    <property type="entry name" value="cysJ"/>
    <property type="match status" value="1"/>
</dbReference>
<feature type="binding site" evidence="12">
    <location>
        <position position="563"/>
    </location>
    <ligand>
        <name>NADP(+)</name>
        <dbReference type="ChEBI" id="CHEBI:58349"/>
    </ligand>
</feature>
<dbReference type="PROSITE" id="PS50902">
    <property type="entry name" value="FLAVODOXIN_LIKE"/>
    <property type="match status" value="1"/>
</dbReference>
<dbReference type="Gene3D" id="1.20.990.10">
    <property type="entry name" value="NADPH-cytochrome p450 Reductase, Chain A, domain 3"/>
    <property type="match status" value="1"/>
</dbReference>
<keyword evidence="4 11" id="KW-0288">FMN</keyword>
<dbReference type="InterPro" id="IPR001433">
    <property type="entry name" value="OxRdtase_FAD/NAD-bd"/>
</dbReference>
<dbReference type="OrthoDB" id="9816402at2"/>
<dbReference type="InterPro" id="IPR017927">
    <property type="entry name" value="FAD-bd_FR_type"/>
</dbReference>
<evidence type="ECO:0000256" key="9">
    <source>
        <dbReference type="ARBA" id="ARBA00023192"/>
    </source>
</evidence>
<sequence length="601" mass="69166">MNNQNMFNPLLPLTSEQINYLEKLENTCSNIQSAWLSGYFWKSANQLSAPSSLNINQSESNNSLITIISASQTGNAKLLSERLHEYFNKNNKSSCLINAIDYKFKKIQNEKILILIISTQGEGEPPEEALSLYKFIMSKKAPNLNNLYYSIFGLGDKSYNLFCQAGKDFDKRFKELGGNILIDRYDADIEYEDNYIQWSKQLLEAINNKYPNSVSLSKSLQTNNQYKNFKTEFSKNNPATAIVSVNQKITGRYSSKDVHHIEIDIKNLNINYTPGDALGVWYQNDTNLVKKIIELLSMHKLNKVQVKKNIMTIFDALQNHFELTNNTKDIVKKYAYVTNNKILKNIVSNELHLQDYVIKTPLIKMINDYPKKISSEEFISILRPLKPRLYSISSSQAETPDEIHITVGVVKKLISGAVHLGGASGYLSQTLKSDDLIKIYIETNNNFRLPHNPNIPIIMISSGTGIAPFRAFMQQRDNDSAKGKNWIFFGNPNFTEDFLYQIEWQQYIKKGLITNMNVAWSRDQEYKLYVQDKMKEYGEEIWCWIQEGAVIYVCGNASNMAKDVENTLLNIISKYGNMNLEKSDEFLNNLRLNERYKRDVY</sequence>
<dbReference type="CDD" id="cd06199">
    <property type="entry name" value="SiR"/>
    <property type="match status" value="1"/>
</dbReference>
<evidence type="ECO:0000256" key="4">
    <source>
        <dbReference type="ARBA" id="ARBA00022643"/>
    </source>
</evidence>
<evidence type="ECO:0000256" key="5">
    <source>
        <dbReference type="ARBA" id="ARBA00022827"/>
    </source>
</evidence>
<evidence type="ECO:0000256" key="8">
    <source>
        <dbReference type="ARBA" id="ARBA00023002"/>
    </source>
</evidence>
<dbReference type="InterPro" id="IPR010199">
    <property type="entry name" value="CysJ"/>
</dbReference>
<dbReference type="EC" id="1.8.1.2" evidence="11"/>
<proteinExistence type="predicted"/>
<dbReference type="InterPro" id="IPR001709">
    <property type="entry name" value="Flavoprot_Pyr_Nucl_cyt_Rdtase"/>
</dbReference>
<keyword evidence="5 11" id="KW-0274">FAD</keyword>
<dbReference type="AlphaFoldDB" id="A0A4D6Y3T4"/>
<feature type="binding site" evidence="12">
    <location>
        <begin position="388"/>
        <end position="391"/>
    </location>
    <ligand>
        <name>FAD</name>
        <dbReference type="ChEBI" id="CHEBI:57692"/>
    </ligand>
</feature>
<dbReference type="PRINTS" id="PR00371">
    <property type="entry name" value="FPNCR"/>
</dbReference>
<evidence type="ECO:0000256" key="7">
    <source>
        <dbReference type="ARBA" id="ARBA00022982"/>
    </source>
</evidence>
<protein>
    <recommendedName>
        <fullName evidence="11">Sulfite reductase [NADPH] flavoprotein alpha-component</fullName>
        <shortName evidence="11">SiR-FP</shortName>
        <ecNumber evidence="11">1.8.1.2</ecNumber>
    </recommendedName>
</protein>
<dbReference type="PROSITE" id="PS51384">
    <property type="entry name" value="FAD_FR"/>
    <property type="match status" value="1"/>
</dbReference>
<dbReference type="Gene3D" id="3.40.50.80">
    <property type="entry name" value="Nucleotide-binding domain of ferredoxin-NADP reductase (FNR) module"/>
    <property type="match status" value="1"/>
</dbReference>
<dbReference type="InterPro" id="IPR029039">
    <property type="entry name" value="Flavoprotein-like_sf"/>
</dbReference>
<accession>A0A4D6Y3T4</accession>
<dbReference type="InterPro" id="IPR023173">
    <property type="entry name" value="NADPH_Cyt_P450_Rdtase_alpha"/>
</dbReference>
<evidence type="ECO:0000256" key="11">
    <source>
        <dbReference type="PIRNR" id="PIRNR000207"/>
    </source>
</evidence>
<name>A0A4D6Y3T4_9GAMM</name>
<feature type="binding site" evidence="12">
    <location>
        <begin position="406"/>
        <end position="408"/>
    </location>
    <ligand>
        <name>FAD</name>
        <dbReference type="ChEBI" id="CHEBI:57692"/>
    </ligand>
</feature>
<dbReference type="Pfam" id="PF00667">
    <property type="entry name" value="FAD_binding_1"/>
    <property type="match status" value="1"/>
</dbReference>
<keyword evidence="2 11" id="KW-0028">Amino-acid biosynthesis</keyword>
<dbReference type="InterPro" id="IPR039261">
    <property type="entry name" value="FNR_nucleotide-bd"/>
</dbReference>
<feature type="binding site" evidence="12">
    <location>
        <position position="601"/>
    </location>
    <ligand>
        <name>FAD</name>
        <dbReference type="ChEBI" id="CHEBI:57692"/>
    </ligand>
</feature>
<dbReference type="SUPFAM" id="SSF52218">
    <property type="entry name" value="Flavoproteins"/>
    <property type="match status" value="1"/>
</dbReference>
<feature type="domain" description="Flavodoxin-like" evidence="13">
    <location>
        <begin position="65"/>
        <end position="203"/>
    </location>
</feature>
<dbReference type="Gene3D" id="2.40.30.10">
    <property type="entry name" value="Translation factors"/>
    <property type="match status" value="1"/>
</dbReference>
<dbReference type="InterPro" id="IPR001094">
    <property type="entry name" value="Flavdoxin-like"/>
</dbReference>
<dbReference type="GO" id="GO:0050660">
    <property type="term" value="F:flavin adenine dinucleotide binding"/>
    <property type="evidence" value="ECO:0007669"/>
    <property type="project" value="InterPro"/>
</dbReference>
<dbReference type="InterPro" id="IPR008254">
    <property type="entry name" value="Flavodoxin/NO_synth"/>
</dbReference>
<evidence type="ECO:0000256" key="2">
    <source>
        <dbReference type="ARBA" id="ARBA00022605"/>
    </source>
</evidence>
<dbReference type="GO" id="GO:0005829">
    <property type="term" value="C:cytosol"/>
    <property type="evidence" value="ECO:0007669"/>
    <property type="project" value="TreeGrafter"/>
</dbReference>
<comment type="function">
    <text evidence="11">Component of the sulfite reductase complex that catalyzes the 6-electron reduction of sulfite to sulfide. This is one of several activities required for the biosynthesis of L-cysteine from sulfate. The flavoprotein component catalyzes the electron flow from NADPH -&gt; FAD -&gt; FMN to the hemoprotein component.</text>
</comment>
<keyword evidence="8 11" id="KW-0560">Oxidoreductase</keyword>
<comment type="cofactor">
    <cofactor evidence="11 12">
        <name>FMN</name>
        <dbReference type="ChEBI" id="CHEBI:58210"/>
    </cofactor>
    <text evidence="11 12">Binds 1 FMN per subunit.</text>
</comment>
<dbReference type="FunFam" id="3.40.50.80:FF:000001">
    <property type="entry name" value="NADPH--cytochrome P450 reductase 1"/>
    <property type="match status" value="1"/>
</dbReference>
<keyword evidence="9 11" id="KW-0198">Cysteine biosynthesis</keyword>
<reference evidence="15 16" key="1">
    <citation type="submission" date="2018-12" db="EMBL/GenBank/DDBJ databases">
        <authorList>
            <person name="Chong R.A."/>
        </authorList>
    </citation>
    <scope>NUCLEOTIDE SEQUENCE [LARGE SCALE GENOMIC DNA]</scope>
    <source>
        <strain evidence="15 16">Msa</strain>
    </source>
</reference>
<dbReference type="EMBL" id="CP034864">
    <property type="protein sequence ID" value="QCI23947.1"/>
    <property type="molecule type" value="Genomic_DNA"/>
</dbReference>
<dbReference type="PANTHER" id="PTHR19384:SF128">
    <property type="entry name" value="NADPH OXIDOREDUCTASE A"/>
    <property type="match status" value="1"/>
</dbReference>
<keyword evidence="3 11" id="KW-0285">Flavoprotein</keyword>
<feature type="binding site" evidence="12">
    <location>
        <begin position="154"/>
        <end position="163"/>
    </location>
    <ligand>
        <name>FMN</name>
        <dbReference type="ChEBI" id="CHEBI:58210"/>
    </ligand>
</feature>
<dbReference type="GO" id="GO:0004783">
    <property type="term" value="F:sulfite reductase (NADPH) activity"/>
    <property type="evidence" value="ECO:0007669"/>
    <property type="project" value="UniProtKB-EC"/>
</dbReference>
<evidence type="ECO:0000256" key="12">
    <source>
        <dbReference type="PIRSR" id="PIRSR000207-1"/>
    </source>
</evidence>
<evidence type="ECO:0000256" key="10">
    <source>
        <dbReference type="ARBA" id="ARBA00052219"/>
    </source>
</evidence>
<comment type="catalytic activity">
    <reaction evidence="10 11">
        <text>hydrogen sulfide + 3 NADP(+) + 3 H2O = sulfite + 3 NADPH + 4 H(+)</text>
        <dbReference type="Rhea" id="RHEA:13801"/>
        <dbReference type="ChEBI" id="CHEBI:15377"/>
        <dbReference type="ChEBI" id="CHEBI:15378"/>
        <dbReference type="ChEBI" id="CHEBI:17359"/>
        <dbReference type="ChEBI" id="CHEBI:29919"/>
        <dbReference type="ChEBI" id="CHEBI:57783"/>
        <dbReference type="ChEBI" id="CHEBI:58349"/>
        <dbReference type="EC" id="1.8.1.2"/>
    </reaction>
</comment>
<evidence type="ECO:0000313" key="15">
    <source>
        <dbReference type="EMBL" id="QCI23947.1"/>
    </source>
</evidence>
<organism evidence="15 16">
    <name type="scientific">Buchnera aphidicola</name>
    <name type="common">Macrosiphoniella sanborni</name>
    <dbReference type="NCBI Taxonomy" id="1241865"/>
    <lineage>
        <taxon>Bacteria</taxon>
        <taxon>Pseudomonadati</taxon>
        <taxon>Pseudomonadota</taxon>
        <taxon>Gammaproteobacteria</taxon>
        <taxon>Enterobacterales</taxon>
        <taxon>Erwiniaceae</taxon>
        <taxon>Buchnera</taxon>
    </lineage>
</organism>